<dbReference type="Proteomes" id="UP000322837">
    <property type="component" value="Unassembled WGS sequence"/>
</dbReference>
<evidence type="ECO:0000313" key="2">
    <source>
        <dbReference type="EMBL" id="SUG16396.1"/>
    </source>
</evidence>
<evidence type="ECO:0000313" key="5">
    <source>
        <dbReference type="Proteomes" id="UP000254741"/>
    </source>
</evidence>
<organism evidence="2 4">
    <name type="scientific">Salmonella enterica subsp. arizonae</name>
    <dbReference type="NCBI Taxonomy" id="59203"/>
    <lineage>
        <taxon>Bacteria</taxon>
        <taxon>Pseudomonadati</taxon>
        <taxon>Pseudomonadota</taxon>
        <taxon>Gammaproteobacteria</taxon>
        <taxon>Enterobacterales</taxon>
        <taxon>Enterobacteriaceae</taxon>
        <taxon>Salmonella</taxon>
    </lineage>
</organism>
<dbReference type="EMBL" id="VXJW01000002">
    <property type="protein sequence ID" value="KAA8665008.1"/>
    <property type="molecule type" value="Genomic_DNA"/>
</dbReference>
<reference evidence="1 6" key="2">
    <citation type="submission" date="2019-09" db="EMBL/GenBank/DDBJ databases">
        <title>Draft genome sequence of various Type strains from the CCUG.</title>
        <authorList>
            <person name="Pineiro-Iglesias B."/>
            <person name="Tunovic T."/>
            <person name="Unosson C."/>
            <person name="Inganas E."/>
            <person name="Ohlen M."/>
            <person name="Cardew S."/>
            <person name="Jensie-Markopoulos S."/>
            <person name="Salva-Serra F."/>
            <person name="Jaen-Luchoro D."/>
            <person name="Karlsson R."/>
            <person name="Svensson-Stadler L."/>
            <person name="Chun J."/>
            <person name="Moore E."/>
        </authorList>
    </citation>
    <scope>NUCLEOTIDE SEQUENCE [LARGE SCALE GENOMIC DNA]</scope>
    <source>
        <strain evidence="1 6">CCUG 6322T</strain>
    </source>
</reference>
<dbReference type="Proteomes" id="UP000254124">
    <property type="component" value="Unassembled WGS sequence"/>
</dbReference>
<name>A0A379S6A8_SALER</name>
<reference evidence="4 5" key="1">
    <citation type="submission" date="2018-06" db="EMBL/GenBank/DDBJ databases">
        <authorList>
            <consortium name="Pathogen Informatics"/>
            <person name="Doyle S."/>
        </authorList>
    </citation>
    <scope>NUCLEOTIDE SEQUENCE [LARGE SCALE GENOMIC DNA]</scope>
    <source>
        <strain evidence="2 4">NCTC7295</strain>
        <strain evidence="3 5">NCTC8297</strain>
    </source>
</reference>
<accession>A0A379S6A8</accession>
<dbReference type="RefSeq" id="WP_003847546.1">
    <property type="nucleotide sequence ID" value="NZ_CBCSDD010000005.1"/>
</dbReference>
<evidence type="ECO:0000313" key="3">
    <source>
        <dbReference type="EMBL" id="SUG49059.1"/>
    </source>
</evidence>
<proteinExistence type="predicted"/>
<dbReference type="EMBL" id="UGXG01000002">
    <property type="protein sequence ID" value="SUG49059.1"/>
    <property type="molecule type" value="Genomic_DNA"/>
</dbReference>
<dbReference type="Proteomes" id="UP000254741">
    <property type="component" value="Unassembled WGS sequence"/>
</dbReference>
<dbReference type="EMBL" id="UGWZ01000001">
    <property type="protein sequence ID" value="SUG16396.1"/>
    <property type="molecule type" value="Genomic_DNA"/>
</dbReference>
<evidence type="ECO:0000313" key="4">
    <source>
        <dbReference type="Proteomes" id="UP000254124"/>
    </source>
</evidence>
<sequence>MTTKKKSQAQISPELKTYLDNIAAKYKPDPGALKRQIDNAEARYSRTQQFSDIPARLVVKLQSLILDGWRFCPSANSSVLSNAAMISVKLQKPEALIEEELKTLRSRVSNAYHDQLFKAMEREIDELIHEAAQDAQQKAVQQAAAEEAAMRDQLRAALGMVKA</sequence>
<evidence type="ECO:0000313" key="6">
    <source>
        <dbReference type="Proteomes" id="UP000322837"/>
    </source>
</evidence>
<dbReference type="AlphaFoldDB" id="A0A379S6A8"/>
<evidence type="ECO:0000313" key="1">
    <source>
        <dbReference type="EMBL" id="KAA8665008.1"/>
    </source>
</evidence>
<protein>
    <submittedName>
        <fullName evidence="2">Uncharacterized protein</fullName>
    </submittedName>
</protein>
<gene>
    <name evidence="1" type="ORF">F4V61_06580</name>
    <name evidence="2" type="ORF">NCTC7295_04109</name>
    <name evidence="3" type="ORF">NCTC8297_04384</name>
</gene>